<feature type="compositionally biased region" description="Polar residues" evidence="1">
    <location>
        <begin position="288"/>
        <end position="301"/>
    </location>
</feature>
<dbReference type="EMBL" id="UXSR01005692">
    <property type="protein sequence ID" value="VDD83322.1"/>
    <property type="molecule type" value="Genomic_DNA"/>
</dbReference>
<gene>
    <name evidence="2" type="ORF">MCOS_LOCUS9325</name>
</gene>
<dbReference type="Proteomes" id="UP000267029">
    <property type="component" value="Unassembled WGS sequence"/>
</dbReference>
<evidence type="ECO:0000256" key="1">
    <source>
        <dbReference type="SAM" id="MobiDB-lite"/>
    </source>
</evidence>
<protein>
    <recommendedName>
        <fullName evidence="4">Arrestin-like N-terminal domain-containing protein</fullName>
    </recommendedName>
</protein>
<accession>A0A3P6H6W4</accession>
<evidence type="ECO:0008006" key="4">
    <source>
        <dbReference type="Google" id="ProtNLM"/>
    </source>
</evidence>
<proteinExistence type="predicted"/>
<evidence type="ECO:0000313" key="3">
    <source>
        <dbReference type="Proteomes" id="UP000267029"/>
    </source>
</evidence>
<reference evidence="2 3" key="1">
    <citation type="submission" date="2018-10" db="EMBL/GenBank/DDBJ databases">
        <authorList>
            <consortium name="Pathogen Informatics"/>
        </authorList>
    </citation>
    <scope>NUCLEOTIDE SEQUENCE [LARGE SCALE GENOMIC DNA]</scope>
</reference>
<name>A0A3P6H6W4_MESCO</name>
<dbReference type="OrthoDB" id="6257296at2759"/>
<dbReference type="AlphaFoldDB" id="A0A3P6H6W4"/>
<keyword evidence="3" id="KW-1185">Reference proteome</keyword>
<organism evidence="2 3">
    <name type="scientific">Mesocestoides corti</name>
    <name type="common">Flatworm</name>
    <dbReference type="NCBI Taxonomy" id="53468"/>
    <lineage>
        <taxon>Eukaryota</taxon>
        <taxon>Metazoa</taxon>
        <taxon>Spiralia</taxon>
        <taxon>Lophotrochozoa</taxon>
        <taxon>Platyhelminthes</taxon>
        <taxon>Cestoda</taxon>
        <taxon>Eucestoda</taxon>
        <taxon>Cyclophyllidea</taxon>
        <taxon>Mesocestoididae</taxon>
        <taxon>Mesocestoides</taxon>
    </lineage>
</organism>
<sequence>MPISPKSSASKFLSEIRLELESFEVPENRIMKGRICFDLMEPITVDSIEFDINKTLVMVTKDGKVITPRKDASASVTKLKLLPSRQPKPYIPELATPEEIDENEGKTRPPYDFVLPNTYRKTVGLNLDRKCIPFEIYIPENIVPSFSYVAPNGGSVVNNYSVEATVRTCGSTERVGLVPITVPALGKESDPGYGLGDDLEVVMPNRCFTNQEGFDYAVGWIDGDANTPKPKSISAKVIQIVKCSAIGADSSVTHELGSVNMASGDSNSVFDQYKLNPKSKTAKDNWGANASSQDNTTQFTTPSVSTEGFTCDYILEVEADSKTFSGAVILCDRLSKNDLQRNDLSPISRRNDFRLKR</sequence>
<evidence type="ECO:0000313" key="2">
    <source>
        <dbReference type="EMBL" id="VDD83322.1"/>
    </source>
</evidence>
<feature type="region of interest" description="Disordered" evidence="1">
    <location>
        <begin position="281"/>
        <end position="301"/>
    </location>
</feature>